<evidence type="ECO:0000313" key="2">
    <source>
        <dbReference type="EMBL" id="GMT26734.1"/>
    </source>
</evidence>
<evidence type="ECO:0000256" key="1">
    <source>
        <dbReference type="SAM" id="SignalP"/>
    </source>
</evidence>
<feature type="chain" id="PRO_5043529043" evidence="1">
    <location>
        <begin position="16"/>
        <end position="307"/>
    </location>
</feature>
<proteinExistence type="predicted"/>
<accession>A0AAV5W482</accession>
<dbReference type="EMBL" id="BTSY01000005">
    <property type="protein sequence ID" value="GMT26734.1"/>
    <property type="molecule type" value="Genomic_DNA"/>
</dbReference>
<feature type="non-terminal residue" evidence="2">
    <location>
        <position position="1"/>
    </location>
</feature>
<keyword evidence="3" id="KW-1185">Reference proteome</keyword>
<dbReference type="AlphaFoldDB" id="A0AAV5W482"/>
<gene>
    <name evidence="2" type="ORF">PFISCL1PPCAC_18031</name>
</gene>
<sequence length="307" mass="33762">LLLSLIAISTVIAEGSVFDFLNYVEIETERPIPVSLNPLPCSSFTTVPGAPTECYCEERSLYRITTNGLCVMTGFDPCPPGLINVYGACAGTGAILKVLKTECVTSMRFHYGDCVPYEAIFENSRPPYAFGDVGAEHKCYSHLKKGGRCITNELKVDIRVGSVTSQVLSFNSADQPIFLGDCNFQNGITRQPTFCPTKPDWAGARNCKHSEGNIGWTKTFDYEGCLGHTFFHERTLCNYHGVRVFGSGGERCFGYVPGSVIPKAPNNWMVWAGGLETMGRQLTEMEVMALPRVVIIPIRNAVEQPVF</sequence>
<dbReference type="Proteomes" id="UP001432322">
    <property type="component" value="Unassembled WGS sequence"/>
</dbReference>
<protein>
    <submittedName>
        <fullName evidence="2">Uncharacterized protein</fullName>
    </submittedName>
</protein>
<comment type="caution">
    <text evidence="2">The sequence shown here is derived from an EMBL/GenBank/DDBJ whole genome shotgun (WGS) entry which is preliminary data.</text>
</comment>
<organism evidence="2 3">
    <name type="scientific">Pristionchus fissidentatus</name>
    <dbReference type="NCBI Taxonomy" id="1538716"/>
    <lineage>
        <taxon>Eukaryota</taxon>
        <taxon>Metazoa</taxon>
        <taxon>Ecdysozoa</taxon>
        <taxon>Nematoda</taxon>
        <taxon>Chromadorea</taxon>
        <taxon>Rhabditida</taxon>
        <taxon>Rhabditina</taxon>
        <taxon>Diplogasteromorpha</taxon>
        <taxon>Diplogasteroidea</taxon>
        <taxon>Neodiplogasteridae</taxon>
        <taxon>Pristionchus</taxon>
    </lineage>
</organism>
<evidence type="ECO:0000313" key="3">
    <source>
        <dbReference type="Proteomes" id="UP001432322"/>
    </source>
</evidence>
<feature type="signal peptide" evidence="1">
    <location>
        <begin position="1"/>
        <end position="15"/>
    </location>
</feature>
<reference evidence="2" key="1">
    <citation type="submission" date="2023-10" db="EMBL/GenBank/DDBJ databases">
        <title>Genome assembly of Pristionchus species.</title>
        <authorList>
            <person name="Yoshida K."/>
            <person name="Sommer R.J."/>
        </authorList>
    </citation>
    <scope>NUCLEOTIDE SEQUENCE</scope>
    <source>
        <strain evidence="2">RS5133</strain>
    </source>
</reference>
<keyword evidence="1" id="KW-0732">Signal</keyword>
<name>A0AAV5W482_9BILA</name>